<dbReference type="Pfam" id="PF14555">
    <property type="entry name" value="UBA_4"/>
    <property type="match status" value="1"/>
</dbReference>
<organism evidence="3 4">
    <name type="scientific">Australozyma saopauloensis</name>
    <dbReference type="NCBI Taxonomy" id="291208"/>
    <lineage>
        <taxon>Eukaryota</taxon>
        <taxon>Fungi</taxon>
        <taxon>Dikarya</taxon>
        <taxon>Ascomycota</taxon>
        <taxon>Saccharomycotina</taxon>
        <taxon>Pichiomycetes</taxon>
        <taxon>Metschnikowiaceae</taxon>
        <taxon>Australozyma</taxon>
    </lineage>
</organism>
<dbReference type="GeneID" id="88174786"/>
<dbReference type="PANTHER" id="PTHR23322">
    <property type="entry name" value="FAS-ASSOCIATED PROTEIN"/>
    <property type="match status" value="1"/>
</dbReference>
<dbReference type="GO" id="GO:0005783">
    <property type="term" value="C:endoplasmic reticulum"/>
    <property type="evidence" value="ECO:0007669"/>
    <property type="project" value="TreeGrafter"/>
</dbReference>
<dbReference type="PROSITE" id="PS50033">
    <property type="entry name" value="UBX"/>
    <property type="match status" value="1"/>
</dbReference>
<dbReference type="EMBL" id="CP138897">
    <property type="protein sequence ID" value="WPK26370.1"/>
    <property type="molecule type" value="Genomic_DNA"/>
</dbReference>
<feature type="transmembrane region" description="Helical" evidence="1">
    <location>
        <begin position="149"/>
        <end position="172"/>
    </location>
</feature>
<dbReference type="KEGG" id="asau:88174786"/>
<dbReference type="Pfam" id="PF00789">
    <property type="entry name" value="UBX"/>
    <property type="match status" value="1"/>
</dbReference>
<feature type="domain" description="UBX" evidence="2">
    <location>
        <begin position="425"/>
        <end position="496"/>
    </location>
</feature>
<evidence type="ECO:0000256" key="1">
    <source>
        <dbReference type="SAM" id="Phobius"/>
    </source>
</evidence>
<accession>A0AAX4HF13</accession>
<dbReference type="PANTHER" id="PTHR23322:SF1">
    <property type="entry name" value="FAS-ASSOCIATED FACTOR 2"/>
    <property type="match status" value="1"/>
</dbReference>
<dbReference type="SMART" id="SM00166">
    <property type="entry name" value="UBX"/>
    <property type="match status" value="1"/>
</dbReference>
<dbReference type="SUPFAM" id="SSF54236">
    <property type="entry name" value="Ubiquitin-like"/>
    <property type="match status" value="1"/>
</dbReference>
<dbReference type="CDD" id="cd01767">
    <property type="entry name" value="UBX"/>
    <property type="match status" value="1"/>
</dbReference>
<gene>
    <name evidence="3" type="ORF">PUMCH_003723</name>
</gene>
<sequence>MDSLPVPQQDTVNEFVAITDLPADEEHLAKAIALLTHHDFNLNNAVLAFFERGLDLPTPAPEQDPAPEFIQSLQPFALGVDRFEGAAVHRNLQNEFVMNHLFPKLMKASRIPNRWTADMAAYRAQRELSEKKELSEKQNAAASPKKTPVWWLVLLIIPKTLTLILAALRYIFRFDGPTYNSLPAKFDYTKYDESYALVEDINDNDSLAQFDIATLNFNESHEHCQKEYSFLLTVLVDNNSVEMMRMLLKNPTFQELFNKTSGEFKDCRIYLANVDQSPEALEVAQMYRYRKLPYIFAAANVSRDPGVMSSMSLIYKANCYFGDDEERALLVTKVLKAVKRSFSEYSPQLVSKRYDKQEMEFSRLLKEKQDEAYLESLESDKIKKQEKELKKEAEACKAELASRKLAYLKHLIQCEHFAEKAAEATASNSVRVAIKLPDGKRIIQKFLKDSSICEVYLFAELQMLEGELEAEAREIDYEDYMNNISFSFQLFRPVPKCILPISSTSIEEFGELKSGDTVLLEFNDESDTE</sequence>
<evidence type="ECO:0000313" key="3">
    <source>
        <dbReference type="EMBL" id="WPK26370.1"/>
    </source>
</evidence>
<evidence type="ECO:0000313" key="4">
    <source>
        <dbReference type="Proteomes" id="UP001338582"/>
    </source>
</evidence>
<proteinExistence type="predicted"/>
<protein>
    <recommendedName>
        <fullName evidence="2">UBX domain-containing protein</fullName>
    </recommendedName>
</protein>
<keyword evidence="1" id="KW-1133">Transmembrane helix</keyword>
<evidence type="ECO:0000259" key="2">
    <source>
        <dbReference type="PROSITE" id="PS50033"/>
    </source>
</evidence>
<keyword evidence="1" id="KW-0472">Membrane</keyword>
<dbReference type="Gene3D" id="3.10.20.90">
    <property type="entry name" value="Phosphatidylinositol 3-kinase Catalytic Subunit, Chain A, domain 1"/>
    <property type="match status" value="1"/>
</dbReference>
<reference evidence="3 4" key="1">
    <citation type="submission" date="2023-10" db="EMBL/GenBank/DDBJ databases">
        <title>Draft Genome Sequence of Candida saopaulonensis from a very Premature Infant with Sepsis.</title>
        <authorList>
            <person name="Ning Y."/>
            <person name="Dai R."/>
            <person name="Xiao M."/>
            <person name="Xu Y."/>
            <person name="Yan Q."/>
            <person name="Zhang L."/>
        </authorList>
    </citation>
    <scope>NUCLEOTIDE SEQUENCE [LARGE SCALE GENOMIC DNA]</scope>
    <source>
        <strain evidence="3 4">19XY460</strain>
    </source>
</reference>
<keyword evidence="1" id="KW-0812">Transmembrane</keyword>
<dbReference type="AlphaFoldDB" id="A0AAX4HF13"/>
<dbReference type="CDD" id="cd14273">
    <property type="entry name" value="UBA_TAP-C_like"/>
    <property type="match status" value="1"/>
</dbReference>
<dbReference type="InterPro" id="IPR029071">
    <property type="entry name" value="Ubiquitin-like_domsf"/>
</dbReference>
<dbReference type="GO" id="GO:0043130">
    <property type="term" value="F:ubiquitin binding"/>
    <property type="evidence" value="ECO:0007669"/>
    <property type="project" value="TreeGrafter"/>
</dbReference>
<keyword evidence="4" id="KW-1185">Reference proteome</keyword>
<dbReference type="RefSeq" id="XP_062878751.1">
    <property type="nucleotide sequence ID" value="XM_063022681.1"/>
</dbReference>
<dbReference type="GO" id="GO:0036503">
    <property type="term" value="P:ERAD pathway"/>
    <property type="evidence" value="ECO:0007669"/>
    <property type="project" value="TreeGrafter"/>
</dbReference>
<dbReference type="InterPro" id="IPR050730">
    <property type="entry name" value="UBX_domain-protein"/>
</dbReference>
<name>A0AAX4HF13_9ASCO</name>
<dbReference type="InterPro" id="IPR001012">
    <property type="entry name" value="UBX_dom"/>
</dbReference>
<dbReference type="Proteomes" id="UP001338582">
    <property type="component" value="Chromosome 4"/>
</dbReference>